<protein>
    <submittedName>
        <fullName evidence="1">DUF3986 family protein</fullName>
    </submittedName>
</protein>
<dbReference type="InterPro" id="IPR025047">
    <property type="entry name" value="DUF3986"/>
</dbReference>
<name>A0A395GAI7_9STAP</name>
<organism evidence="1 2">
    <name type="scientific">Macrococcoides goetzii</name>
    <dbReference type="NCBI Taxonomy" id="1891097"/>
    <lineage>
        <taxon>Bacteria</taxon>
        <taxon>Bacillati</taxon>
        <taxon>Bacillota</taxon>
        <taxon>Bacilli</taxon>
        <taxon>Bacillales</taxon>
        <taxon>Staphylococcaceae</taxon>
        <taxon>Macrococcoides</taxon>
    </lineage>
</organism>
<evidence type="ECO:0000313" key="2">
    <source>
        <dbReference type="Proteomes" id="UP000229523"/>
    </source>
</evidence>
<gene>
    <name evidence="1" type="ORF">BFS35_005500</name>
</gene>
<dbReference type="EMBL" id="MJBI02000002">
    <property type="protein sequence ID" value="RAI81026.1"/>
    <property type="molecule type" value="Genomic_DNA"/>
</dbReference>
<dbReference type="AlphaFoldDB" id="A0A395GAI7"/>
<dbReference type="Pfam" id="PF13143">
    <property type="entry name" value="DUF3986"/>
    <property type="match status" value="1"/>
</dbReference>
<reference evidence="1 2" key="1">
    <citation type="journal article" date="2018" name="Front. Microbiol.">
        <title>Description and Comparative Genomics of Macrococcus caseolyticus subsp. hominis subsp. nov., Macrococcus goetzii sp. nov., Macrococcus epidermidis sp. nov., and Macrococcus bohemicus sp. nov., Novel Macrococci From Human Clinical Material With Virulence Potential and Suspected Uptake of Foreign DNA by Natural Transformation.</title>
        <authorList>
            <person name="Maslanova I."/>
            <person name="Wertheimer Z."/>
            <person name="Sedlacek I."/>
            <person name="Svec P."/>
            <person name="Indrakova A."/>
            <person name="Kovarovic V."/>
            <person name="Schumann P."/>
            <person name="Sproer C."/>
            <person name="Kralova S."/>
            <person name="Sedo O."/>
            <person name="Kristofova L."/>
            <person name="Vrbovska V."/>
            <person name="Fuzik T."/>
            <person name="Petras P."/>
            <person name="Zdrahal Z."/>
            <person name="Ruzickova V."/>
            <person name="Doskar J."/>
            <person name="Pantucek R."/>
        </authorList>
    </citation>
    <scope>NUCLEOTIDE SEQUENCE [LARGE SCALE GENOMIC DNA]</scope>
    <source>
        <strain evidence="1 2">CCM 4927</strain>
    </source>
</reference>
<dbReference type="RefSeq" id="WP_099579541.1">
    <property type="nucleotide sequence ID" value="NZ_MJBI02000002.1"/>
</dbReference>
<comment type="caution">
    <text evidence="1">The sequence shown here is derived from an EMBL/GenBank/DDBJ whole genome shotgun (WGS) entry which is preliminary data.</text>
</comment>
<evidence type="ECO:0000313" key="1">
    <source>
        <dbReference type="EMBL" id="RAI81026.1"/>
    </source>
</evidence>
<proteinExistence type="predicted"/>
<keyword evidence="2" id="KW-1185">Reference proteome</keyword>
<sequence length="88" mass="10765">MCLDNLDHLHVGFYDNGYDIEATIYQKNNVSIFYLDDEQDIDYDQLKKYEHIKNLGYKILEVNKENLEYDEAYNYFKKWLNDNRIINK</sequence>
<dbReference type="Proteomes" id="UP000229523">
    <property type="component" value="Unassembled WGS sequence"/>
</dbReference>
<accession>A0A395GAI7</accession>